<evidence type="ECO:0000313" key="3">
    <source>
        <dbReference type="Proteomes" id="UP001215280"/>
    </source>
</evidence>
<dbReference type="EMBL" id="JARJLG010000221">
    <property type="protein sequence ID" value="KAJ7726266.1"/>
    <property type="molecule type" value="Genomic_DNA"/>
</dbReference>
<name>A0AAD7HQW6_9AGAR</name>
<dbReference type="Proteomes" id="UP001215280">
    <property type="component" value="Unassembled WGS sequence"/>
</dbReference>
<feature type="region of interest" description="Disordered" evidence="1">
    <location>
        <begin position="1"/>
        <end position="37"/>
    </location>
</feature>
<comment type="caution">
    <text evidence="2">The sequence shown here is derived from an EMBL/GenBank/DDBJ whole genome shotgun (WGS) entry which is preliminary data.</text>
</comment>
<evidence type="ECO:0000313" key="2">
    <source>
        <dbReference type="EMBL" id="KAJ7726266.1"/>
    </source>
</evidence>
<proteinExistence type="predicted"/>
<evidence type="ECO:0000256" key="1">
    <source>
        <dbReference type="SAM" id="MobiDB-lite"/>
    </source>
</evidence>
<dbReference type="AlphaFoldDB" id="A0AAD7HQW6"/>
<organism evidence="2 3">
    <name type="scientific">Mycena maculata</name>
    <dbReference type="NCBI Taxonomy" id="230809"/>
    <lineage>
        <taxon>Eukaryota</taxon>
        <taxon>Fungi</taxon>
        <taxon>Dikarya</taxon>
        <taxon>Basidiomycota</taxon>
        <taxon>Agaricomycotina</taxon>
        <taxon>Agaricomycetes</taxon>
        <taxon>Agaricomycetidae</taxon>
        <taxon>Agaricales</taxon>
        <taxon>Marasmiineae</taxon>
        <taxon>Mycenaceae</taxon>
        <taxon>Mycena</taxon>
    </lineage>
</organism>
<reference evidence="2" key="1">
    <citation type="submission" date="2023-03" db="EMBL/GenBank/DDBJ databases">
        <title>Massive genome expansion in bonnet fungi (Mycena s.s.) driven by repeated elements and novel gene families across ecological guilds.</title>
        <authorList>
            <consortium name="Lawrence Berkeley National Laboratory"/>
            <person name="Harder C.B."/>
            <person name="Miyauchi S."/>
            <person name="Viragh M."/>
            <person name="Kuo A."/>
            <person name="Thoen E."/>
            <person name="Andreopoulos B."/>
            <person name="Lu D."/>
            <person name="Skrede I."/>
            <person name="Drula E."/>
            <person name="Henrissat B."/>
            <person name="Morin E."/>
            <person name="Kohler A."/>
            <person name="Barry K."/>
            <person name="LaButti K."/>
            <person name="Morin E."/>
            <person name="Salamov A."/>
            <person name="Lipzen A."/>
            <person name="Mereny Z."/>
            <person name="Hegedus B."/>
            <person name="Baldrian P."/>
            <person name="Stursova M."/>
            <person name="Weitz H."/>
            <person name="Taylor A."/>
            <person name="Grigoriev I.V."/>
            <person name="Nagy L.G."/>
            <person name="Martin F."/>
            <person name="Kauserud H."/>
        </authorList>
    </citation>
    <scope>NUCLEOTIDE SEQUENCE</scope>
    <source>
        <strain evidence="2">CBHHK188m</strain>
    </source>
</reference>
<sequence>MTQTAPRDSRPLPKRRRLNAPPIVTITEPSPQKPLNPKPASAICASCHRAGPVVLCPRCSGATCAICARTCTAATASSPPTPLLSWTPTPTPSPVHSPRRPALALTNTNKNGNGNGNGCAAAPKRKKPREERDEGVEDGCGRTVCHHDETQAEALQCICTPTIRRLRSEEADAVSIGRVDALIAKVGADMERYLRAGVTCTGRKSQKFHANPMMNCGAWEEFAGGFCEAQNDCGKVAGVYISSRMCNEIEFKIAFFAFKGPQFRHLLSRNCGCGRQRDFGALRKFSSDSDTGTVRASKRCFTEAQRGAEVKRGKRQCARKRSDHTKRDDGNPIFLISLV</sequence>
<protein>
    <submittedName>
        <fullName evidence="2">Uncharacterized protein</fullName>
    </submittedName>
</protein>
<feature type="region of interest" description="Disordered" evidence="1">
    <location>
        <begin position="105"/>
        <end position="134"/>
    </location>
</feature>
<gene>
    <name evidence="2" type="ORF">DFH07DRAFT_946082</name>
</gene>
<accession>A0AAD7HQW6</accession>
<keyword evidence="3" id="KW-1185">Reference proteome</keyword>